<dbReference type="AlphaFoldDB" id="A0AAD5VMV1"/>
<dbReference type="SUPFAM" id="SSF54616">
    <property type="entry name" value="DNA-binding domain of Mlu1-box binding protein MBP1"/>
    <property type="match status" value="1"/>
</dbReference>
<feature type="compositionally biased region" description="Low complexity" evidence="1">
    <location>
        <begin position="405"/>
        <end position="415"/>
    </location>
</feature>
<feature type="region of interest" description="Disordered" evidence="1">
    <location>
        <begin position="360"/>
        <end position="473"/>
    </location>
</feature>
<protein>
    <submittedName>
        <fullName evidence="2">Uncharacterized protein</fullName>
    </submittedName>
</protein>
<sequence length="473" mass="51571">MKVNSNSCKGDAEGIVVHTCQPCNPSISATQTEEISVYQMMLGPYLLLRRIDTDFVNLTPIVEWCGKGRGYPVLSTVPNAVVVGRGWGSEKVVGVWVPLEVAQSYVKDLDTISAGAAEEEKEKSEVMEGLDVFLSDELVERFPSALKDFHKTNSSGRMLKQFGRWFESMVTCAHAQATAAAANAGASTSSTMTNAISVAVASCATSSGPLNPQKVMQGDSRQSWMQKETVVPVANAFALGAVLTIGEREKLQLHQRQDSGSLWHRRTMSSGLGMKQEDRLDCVSPLSAKEQEMFQELCVIPGEEEEKMKVEEEDCRMEIESVVCVVEKREEEEDIPKVVVGGTGGVVSVVNVSVEPAVAVEEDKSPSAPEASRPLDEAHSSSTPSTEPVEEPEPSEAAPAPPTRTRPTRAATTSKLYEKLEQEQEKVDRSQTLRRSKRVAAAAQTQQSSQNSSQQQQQKTRVRKRPGSRNTLS</sequence>
<keyword evidence="3" id="KW-1185">Reference proteome</keyword>
<dbReference type="Gene3D" id="3.10.260.10">
    <property type="entry name" value="Transcription regulator HTH, APSES-type DNA-binding domain"/>
    <property type="match status" value="1"/>
</dbReference>
<gene>
    <name evidence="2" type="ORF">NP233_g8267</name>
</gene>
<organism evidence="2 3">
    <name type="scientific">Leucocoprinus birnbaumii</name>
    <dbReference type="NCBI Taxonomy" id="56174"/>
    <lineage>
        <taxon>Eukaryota</taxon>
        <taxon>Fungi</taxon>
        <taxon>Dikarya</taxon>
        <taxon>Basidiomycota</taxon>
        <taxon>Agaricomycotina</taxon>
        <taxon>Agaricomycetes</taxon>
        <taxon>Agaricomycetidae</taxon>
        <taxon>Agaricales</taxon>
        <taxon>Agaricineae</taxon>
        <taxon>Agaricaceae</taxon>
        <taxon>Leucocoprinus</taxon>
    </lineage>
</organism>
<name>A0AAD5VMV1_9AGAR</name>
<reference evidence="2" key="1">
    <citation type="submission" date="2022-07" db="EMBL/GenBank/DDBJ databases">
        <title>Genome Sequence of Leucocoprinus birnbaumii.</title>
        <authorList>
            <person name="Buettner E."/>
        </authorList>
    </citation>
    <scope>NUCLEOTIDE SEQUENCE</scope>
    <source>
        <strain evidence="2">VT141</strain>
    </source>
</reference>
<accession>A0AAD5VMV1</accession>
<evidence type="ECO:0000313" key="3">
    <source>
        <dbReference type="Proteomes" id="UP001213000"/>
    </source>
</evidence>
<evidence type="ECO:0000256" key="1">
    <source>
        <dbReference type="SAM" id="MobiDB-lite"/>
    </source>
</evidence>
<proteinExistence type="predicted"/>
<dbReference type="GO" id="GO:0003677">
    <property type="term" value="F:DNA binding"/>
    <property type="evidence" value="ECO:0007669"/>
    <property type="project" value="InterPro"/>
</dbReference>
<dbReference type="EMBL" id="JANIEX010000659">
    <property type="protein sequence ID" value="KAJ3564477.1"/>
    <property type="molecule type" value="Genomic_DNA"/>
</dbReference>
<comment type="caution">
    <text evidence="2">The sequence shown here is derived from an EMBL/GenBank/DDBJ whole genome shotgun (WGS) entry which is preliminary data.</text>
</comment>
<feature type="compositionally biased region" description="Basic and acidic residues" evidence="1">
    <location>
        <begin position="416"/>
        <end position="431"/>
    </location>
</feature>
<dbReference type="Proteomes" id="UP001213000">
    <property type="component" value="Unassembled WGS sequence"/>
</dbReference>
<evidence type="ECO:0000313" key="2">
    <source>
        <dbReference type="EMBL" id="KAJ3564477.1"/>
    </source>
</evidence>
<feature type="compositionally biased region" description="Low complexity" evidence="1">
    <location>
        <begin position="440"/>
        <end position="458"/>
    </location>
</feature>
<dbReference type="InterPro" id="IPR036887">
    <property type="entry name" value="HTH_APSES_sf"/>
</dbReference>